<evidence type="ECO:0000313" key="3">
    <source>
        <dbReference type="EMBL" id="MDP5228576.1"/>
    </source>
</evidence>
<organism evidence="3 4">
    <name type="scientific">Arthrobacter horti</name>
    <dbReference type="NCBI Taxonomy" id="3068273"/>
    <lineage>
        <taxon>Bacteria</taxon>
        <taxon>Bacillati</taxon>
        <taxon>Actinomycetota</taxon>
        <taxon>Actinomycetes</taxon>
        <taxon>Micrococcales</taxon>
        <taxon>Micrococcaceae</taxon>
        <taxon>Arthrobacter</taxon>
    </lineage>
</organism>
<reference evidence="3 4" key="1">
    <citation type="submission" date="2023-08" db="EMBL/GenBank/DDBJ databases">
        <title>Arthrobacter horti sp. nov., isolated from forest soil.</title>
        <authorList>
            <person name="Park M."/>
        </authorList>
    </citation>
    <scope>NUCLEOTIDE SEQUENCE [LARGE SCALE GENOMIC DNA]</scope>
    <source>
        <strain evidence="3 4">YJM1</strain>
    </source>
</reference>
<dbReference type="EMBL" id="JAVALS010000018">
    <property type="protein sequence ID" value="MDP5228576.1"/>
    <property type="molecule type" value="Genomic_DNA"/>
</dbReference>
<feature type="compositionally biased region" description="Low complexity" evidence="1">
    <location>
        <begin position="37"/>
        <end position="52"/>
    </location>
</feature>
<feature type="region of interest" description="Disordered" evidence="1">
    <location>
        <begin position="37"/>
        <end position="57"/>
    </location>
</feature>
<dbReference type="Proteomes" id="UP001232725">
    <property type="component" value="Unassembled WGS sequence"/>
</dbReference>
<dbReference type="InterPro" id="IPR027849">
    <property type="entry name" value="DUF4434"/>
</dbReference>
<dbReference type="Gene3D" id="3.20.20.80">
    <property type="entry name" value="Glycosidases"/>
    <property type="match status" value="1"/>
</dbReference>
<keyword evidence="4" id="KW-1185">Reference proteome</keyword>
<feature type="domain" description="DUF4434" evidence="2">
    <location>
        <begin position="210"/>
        <end position="460"/>
    </location>
</feature>
<protein>
    <recommendedName>
        <fullName evidence="2">DUF4434 domain-containing protein</fullName>
    </recommendedName>
</protein>
<name>A0ABT9ISK1_9MICC</name>
<evidence type="ECO:0000259" key="2">
    <source>
        <dbReference type="Pfam" id="PF14488"/>
    </source>
</evidence>
<dbReference type="Pfam" id="PF14488">
    <property type="entry name" value="DUF4434"/>
    <property type="match status" value="1"/>
</dbReference>
<sequence length="582" mass="61367">MRGKTKLLIAAGSALLVTAFIIGAFLVRLGGSQSVARPVPGGPSSSAASEAPWTGPAQAVTDASPISGYFYTPTDDPGRNGQALQGMKSLGADTVVTFGHPVRPAEDLSRNDREHLFAACLVDRQPCLSASFPGISIQRTLTYTDGTDWSGPATSGGLRACTLDRDVLSGGKSYTLLFLPAGGAGCDDPATGYDLVVVANSAPTGRKDGQDFLDQANAHGMKVFAGLPQPVGDPKHPWLPDVSYKPAFGQFLTRYLHAQQQRRPSALAGYYQSFETSISARPDLAPVLELYSLVNAAVDHASPGATVLVSPYLDSRLTIPHHDTPDGVRAGVRRLADTAQGVALKMAPQDGFGTGKMGAYEVTEASQELEKYAAAAHGEIAWDAEYPAPLSAFHRAITEGLRGTGVEQWANIEAMTPTVTPDNRCAGDALRGRTTLDRLARQLQQLNPAVRKVISYRWSPNFTCTPGGTSLAQELVADRGRPLILGWQSTGTGLAVYGYNLRGGRLTVSLTADGGHSSGASALFSGWDGGYGRSAGTEPRLERAVVQDLGLPQGYASGILTLTVTAPDGRRNRAPYASTAWE</sequence>
<accession>A0ABT9ISK1</accession>
<gene>
    <name evidence="3" type="ORF">Q9R02_15560</name>
</gene>
<comment type="caution">
    <text evidence="3">The sequence shown here is derived from an EMBL/GenBank/DDBJ whole genome shotgun (WGS) entry which is preliminary data.</text>
</comment>
<proteinExistence type="predicted"/>
<evidence type="ECO:0000313" key="4">
    <source>
        <dbReference type="Proteomes" id="UP001232725"/>
    </source>
</evidence>
<evidence type="ECO:0000256" key="1">
    <source>
        <dbReference type="SAM" id="MobiDB-lite"/>
    </source>
</evidence>
<dbReference type="RefSeq" id="WP_305997621.1">
    <property type="nucleotide sequence ID" value="NZ_JAVALS010000018.1"/>
</dbReference>